<dbReference type="AlphaFoldDB" id="A0A0F3GVH3"/>
<protein>
    <submittedName>
        <fullName evidence="1">Uncharacterized protein</fullName>
    </submittedName>
</protein>
<organism evidence="1 2">
    <name type="scientific">Candidatus Magnetobacterium bavaricum</name>
    <dbReference type="NCBI Taxonomy" id="29290"/>
    <lineage>
        <taxon>Bacteria</taxon>
        <taxon>Pseudomonadati</taxon>
        <taxon>Nitrospirota</taxon>
        <taxon>Thermodesulfovibrionia</taxon>
        <taxon>Thermodesulfovibrionales</taxon>
        <taxon>Candidatus Magnetobacteriaceae</taxon>
        <taxon>Candidatus Magnetobacterium</taxon>
    </lineage>
</organism>
<reference evidence="1 2" key="1">
    <citation type="submission" date="2015-02" db="EMBL/GenBank/DDBJ databases">
        <title>Single-cell genomics of uncultivated deep-branching MTB reveals a conserved set of magnetosome genes.</title>
        <authorList>
            <person name="Kolinko S."/>
            <person name="Richter M."/>
            <person name="Glockner F.O."/>
            <person name="Brachmann A."/>
            <person name="Schuler D."/>
        </authorList>
    </citation>
    <scope>NUCLEOTIDE SEQUENCE [LARGE SCALE GENOMIC DNA]</scope>
    <source>
        <strain evidence="1">TM-1</strain>
    </source>
</reference>
<accession>A0A0F3GVH3</accession>
<proteinExistence type="predicted"/>
<sequence length="64" mass="6903">MGVYLVGVDDRGVVNGLFDSTFGYFVEPDPVYLRQGSCFCLSGDNFRDVPCYSLPFAVGVGGKV</sequence>
<dbReference type="Proteomes" id="UP000033423">
    <property type="component" value="Unassembled WGS sequence"/>
</dbReference>
<keyword evidence="2" id="KW-1185">Reference proteome</keyword>
<name>A0A0F3GVH3_9BACT</name>
<comment type="caution">
    <text evidence="1">The sequence shown here is derived from an EMBL/GenBank/DDBJ whole genome shotgun (WGS) entry which is preliminary data.</text>
</comment>
<gene>
    <name evidence="1" type="ORF">MBAV_001910</name>
</gene>
<evidence type="ECO:0000313" key="1">
    <source>
        <dbReference type="EMBL" id="KJU85896.1"/>
    </source>
</evidence>
<evidence type="ECO:0000313" key="2">
    <source>
        <dbReference type="Proteomes" id="UP000033423"/>
    </source>
</evidence>
<dbReference type="EMBL" id="LACI01000815">
    <property type="protein sequence ID" value="KJU85896.1"/>
    <property type="molecule type" value="Genomic_DNA"/>
</dbReference>